<evidence type="ECO:0000256" key="4">
    <source>
        <dbReference type="PROSITE-ProRule" id="PRU00175"/>
    </source>
</evidence>
<organism evidence="6 7">
    <name type="scientific">Iris pallida</name>
    <name type="common">Sweet iris</name>
    <dbReference type="NCBI Taxonomy" id="29817"/>
    <lineage>
        <taxon>Eukaryota</taxon>
        <taxon>Viridiplantae</taxon>
        <taxon>Streptophyta</taxon>
        <taxon>Embryophyta</taxon>
        <taxon>Tracheophyta</taxon>
        <taxon>Spermatophyta</taxon>
        <taxon>Magnoliopsida</taxon>
        <taxon>Liliopsida</taxon>
        <taxon>Asparagales</taxon>
        <taxon>Iridaceae</taxon>
        <taxon>Iridoideae</taxon>
        <taxon>Irideae</taxon>
        <taxon>Iris</taxon>
    </lineage>
</organism>
<evidence type="ECO:0000256" key="2">
    <source>
        <dbReference type="ARBA" id="ARBA00022771"/>
    </source>
</evidence>
<gene>
    <name evidence="6" type="ORF">M6B38_148295</name>
</gene>
<dbReference type="GO" id="GO:0032183">
    <property type="term" value="F:SUMO binding"/>
    <property type="evidence" value="ECO:0007669"/>
    <property type="project" value="TreeGrafter"/>
</dbReference>
<dbReference type="EMBL" id="JANAVB010030853">
    <property type="protein sequence ID" value="KAJ6812699.1"/>
    <property type="molecule type" value="Genomic_DNA"/>
</dbReference>
<evidence type="ECO:0000256" key="1">
    <source>
        <dbReference type="ARBA" id="ARBA00022723"/>
    </source>
</evidence>
<dbReference type="PANTHER" id="PTHR47094">
    <property type="entry name" value="ELFLESS, ISOFORM B"/>
    <property type="match status" value="1"/>
</dbReference>
<reference evidence="6" key="2">
    <citation type="submission" date="2023-04" db="EMBL/GenBank/DDBJ databases">
        <authorList>
            <person name="Bruccoleri R.E."/>
            <person name="Oakeley E.J."/>
            <person name="Faust A.-M."/>
            <person name="Dessus-Babus S."/>
            <person name="Altorfer M."/>
            <person name="Burckhardt D."/>
            <person name="Oertli M."/>
            <person name="Naumann U."/>
            <person name="Petersen F."/>
            <person name="Wong J."/>
        </authorList>
    </citation>
    <scope>NUCLEOTIDE SEQUENCE</scope>
    <source>
        <strain evidence="6">GSM-AAB239-AS_SAM_17_03QT</strain>
        <tissue evidence="6">Leaf</tissue>
    </source>
</reference>
<keyword evidence="7" id="KW-1185">Reference proteome</keyword>
<name>A0AAX6F922_IRIPA</name>
<proteinExistence type="predicted"/>
<dbReference type="InterPro" id="IPR017907">
    <property type="entry name" value="Znf_RING_CS"/>
</dbReference>
<dbReference type="PROSITE" id="PS50089">
    <property type="entry name" value="ZF_RING_2"/>
    <property type="match status" value="1"/>
</dbReference>
<dbReference type="GO" id="GO:0061630">
    <property type="term" value="F:ubiquitin protein ligase activity"/>
    <property type="evidence" value="ECO:0007669"/>
    <property type="project" value="InterPro"/>
</dbReference>
<protein>
    <submittedName>
        <fullName evidence="6">E3 ubiquitin-protein ligase RNF4-like isoform X1</fullName>
    </submittedName>
</protein>
<dbReference type="SUPFAM" id="SSF57850">
    <property type="entry name" value="RING/U-box"/>
    <property type="match status" value="1"/>
</dbReference>
<evidence type="ECO:0000256" key="3">
    <source>
        <dbReference type="ARBA" id="ARBA00022833"/>
    </source>
</evidence>
<dbReference type="Pfam" id="PF13923">
    <property type="entry name" value="zf-C3HC4_2"/>
    <property type="match status" value="1"/>
</dbReference>
<dbReference type="InterPro" id="IPR013083">
    <property type="entry name" value="Znf_RING/FYVE/PHD"/>
</dbReference>
<dbReference type="GO" id="GO:0033768">
    <property type="term" value="C:SUMO-targeted ubiquitin ligase complex"/>
    <property type="evidence" value="ECO:0007669"/>
    <property type="project" value="TreeGrafter"/>
</dbReference>
<evidence type="ECO:0000259" key="5">
    <source>
        <dbReference type="PROSITE" id="PS50089"/>
    </source>
</evidence>
<feature type="domain" description="RING-type" evidence="5">
    <location>
        <begin position="154"/>
        <end position="192"/>
    </location>
</feature>
<dbReference type="PROSITE" id="PS00518">
    <property type="entry name" value="ZF_RING_1"/>
    <property type="match status" value="1"/>
</dbReference>
<reference evidence="6" key="1">
    <citation type="journal article" date="2023" name="GigaByte">
        <title>Genome assembly of the bearded iris, Iris pallida Lam.</title>
        <authorList>
            <person name="Bruccoleri R.E."/>
            <person name="Oakeley E.J."/>
            <person name="Faust A.M.E."/>
            <person name="Altorfer M."/>
            <person name="Dessus-Babus S."/>
            <person name="Burckhardt D."/>
            <person name="Oertli M."/>
            <person name="Naumann U."/>
            <person name="Petersen F."/>
            <person name="Wong J."/>
        </authorList>
    </citation>
    <scope>NUCLEOTIDE SEQUENCE</scope>
    <source>
        <strain evidence="6">GSM-AAB239-AS_SAM_17_03QT</strain>
    </source>
</reference>
<dbReference type="InterPro" id="IPR001841">
    <property type="entry name" value="Znf_RING"/>
</dbReference>
<evidence type="ECO:0000313" key="7">
    <source>
        <dbReference type="Proteomes" id="UP001140949"/>
    </source>
</evidence>
<accession>A0AAX6F922</accession>
<keyword evidence="2 4" id="KW-0863">Zinc-finger</keyword>
<evidence type="ECO:0000313" key="6">
    <source>
        <dbReference type="EMBL" id="KAJ6812699.1"/>
    </source>
</evidence>
<dbReference type="AlphaFoldDB" id="A0AAX6F922"/>
<comment type="caution">
    <text evidence="6">The sequence shown here is derived from an EMBL/GenBank/DDBJ whole genome shotgun (WGS) entry which is preliminary data.</text>
</comment>
<dbReference type="Gene3D" id="3.30.40.10">
    <property type="entry name" value="Zinc/RING finger domain, C3HC4 (zinc finger)"/>
    <property type="match status" value="1"/>
</dbReference>
<dbReference type="PANTHER" id="PTHR47094:SF1">
    <property type="entry name" value="RING-TYPE E3 UBIQUITIN TRANSFERASE"/>
    <property type="match status" value="1"/>
</dbReference>
<keyword evidence="3" id="KW-0862">Zinc</keyword>
<dbReference type="GO" id="GO:0008270">
    <property type="term" value="F:zinc ion binding"/>
    <property type="evidence" value="ECO:0007669"/>
    <property type="project" value="UniProtKB-KW"/>
</dbReference>
<dbReference type="SMART" id="SM00184">
    <property type="entry name" value="RING"/>
    <property type="match status" value="1"/>
</dbReference>
<keyword evidence="1" id="KW-0479">Metal-binding</keyword>
<dbReference type="Proteomes" id="UP001140949">
    <property type="component" value="Unassembled WGS sequence"/>
</dbReference>
<dbReference type="InterPro" id="IPR049627">
    <property type="entry name" value="SLX8"/>
</dbReference>
<sequence>MVLNLDLNFPPTVLAEGDLVPSSSNIDWGASLEAPNSEIFGSTVIDLEATDDDVELLFSSPAWLKGRNSSRRNQLYQVVEVPPMQSGYTVEDPVTTLSLNSLNYHERILMRSEVIDCELYISSEGSYAAKESQMVSTPHPAPPLPPPKEPAFNCPVCMNILTYPCSTVCGHIFCQHCIVDCIKKLKKCPTCRRRLTLKNFHRVFLPAAETE</sequence>
<dbReference type="GO" id="GO:0140082">
    <property type="term" value="F:SUMO-ubiquitin ligase activity"/>
    <property type="evidence" value="ECO:0007669"/>
    <property type="project" value="TreeGrafter"/>
</dbReference>
<dbReference type="GO" id="GO:0006511">
    <property type="term" value="P:ubiquitin-dependent protein catabolic process"/>
    <property type="evidence" value="ECO:0007669"/>
    <property type="project" value="TreeGrafter"/>
</dbReference>